<gene>
    <name evidence="1" type="ORF">CGOC_LOCUS6537</name>
</gene>
<feature type="non-terminal residue" evidence="1">
    <location>
        <position position="1"/>
    </location>
</feature>
<accession>A0A3P6TUF7</accession>
<sequence>KDLADTSHAHGSTSSQEFFQRSIPTRRVKFLLRLLRGRLEVDPNKDRLLFKHMCYEMERLHNGEDVSFHDVLNMLSYRSVDIRKSLQLEELLQREELEYLIEEEVAKQTIRAWLEQCLRRIKQKQSVQLTQPEGVLPSALALHRLSCLIPSVPHIPSQYNLQATPPAATVGSFRSFLVL</sequence>
<dbReference type="PANTHER" id="PTHR46141">
    <property type="entry name" value="SODIUM LEAK CHANNEL NON-SELECTIVE PROTEIN"/>
    <property type="match status" value="1"/>
</dbReference>
<dbReference type="PANTHER" id="PTHR46141:SF1">
    <property type="entry name" value="SODIUM LEAK CHANNEL NALCN"/>
    <property type="match status" value="1"/>
</dbReference>
<evidence type="ECO:0000313" key="2">
    <source>
        <dbReference type="Proteomes" id="UP000271889"/>
    </source>
</evidence>
<keyword evidence="2" id="KW-1185">Reference proteome</keyword>
<dbReference type="GO" id="GO:0032230">
    <property type="term" value="P:positive regulation of synaptic transmission, GABAergic"/>
    <property type="evidence" value="ECO:0007669"/>
    <property type="project" value="TreeGrafter"/>
</dbReference>
<dbReference type="InterPro" id="IPR028823">
    <property type="entry name" value="NALCN"/>
</dbReference>
<proteinExistence type="predicted"/>
<dbReference type="GO" id="GO:0005886">
    <property type="term" value="C:plasma membrane"/>
    <property type="evidence" value="ECO:0007669"/>
    <property type="project" value="TreeGrafter"/>
</dbReference>
<dbReference type="GO" id="GO:0005261">
    <property type="term" value="F:monoatomic cation channel activity"/>
    <property type="evidence" value="ECO:0007669"/>
    <property type="project" value="InterPro"/>
</dbReference>
<evidence type="ECO:0000313" key="1">
    <source>
        <dbReference type="EMBL" id="VDK69634.1"/>
    </source>
</evidence>
<organism evidence="1 2">
    <name type="scientific">Cylicostephanus goldi</name>
    <name type="common">Nematode worm</name>
    <dbReference type="NCBI Taxonomy" id="71465"/>
    <lineage>
        <taxon>Eukaryota</taxon>
        <taxon>Metazoa</taxon>
        <taxon>Ecdysozoa</taxon>
        <taxon>Nematoda</taxon>
        <taxon>Chromadorea</taxon>
        <taxon>Rhabditida</taxon>
        <taxon>Rhabditina</taxon>
        <taxon>Rhabditomorpha</taxon>
        <taxon>Strongyloidea</taxon>
        <taxon>Strongylidae</taxon>
        <taxon>Cylicostephanus</taxon>
    </lineage>
</organism>
<dbReference type="Proteomes" id="UP000271889">
    <property type="component" value="Unassembled WGS sequence"/>
</dbReference>
<name>A0A3P6TUF7_CYLGO</name>
<dbReference type="GO" id="GO:0032224">
    <property type="term" value="P:positive regulation of synaptic transmission, cholinergic"/>
    <property type="evidence" value="ECO:0007669"/>
    <property type="project" value="TreeGrafter"/>
</dbReference>
<dbReference type="EMBL" id="UYRV01021487">
    <property type="protein sequence ID" value="VDK69634.1"/>
    <property type="molecule type" value="Genomic_DNA"/>
</dbReference>
<protein>
    <submittedName>
        <fullName evidence="1">Uncharacterized protein</fullName>
    </submittedName>
</protein>
<dbReference type="OrthoDB" id="10069766at2759"/>
<dbReference type="AlphaFoldDB" id="A0A3P6TUF7"/>
<reference evidence="1 2" key="1">
    <citation type="submission" date="2018-11" db="EMBL/GenBank/DDBJ databases">
        <authorList>
            <consortium name="Pathogen Informatics"/>
        </authorList>
    </citation>
    <scope>NUCLEOTIDE SEQUENCE [LARGE SCALE GENOMIC DNA]</scope>
</reference>